<evidence type="ECO:0000313" key="1">
    <source>
        <dbReference type="EMBL" id="MDQ0157392.1"/>
    </source>
</evidence>
<organism evidence="1 2">
    <name type="scientific">Anoxybacillus andreesenii</name>
    <dbReference type="NCBI Taxonomy" id="1325932"/>
    <lineage>
        <taxon>Bacteria</taxon>
        <taxon>Bacillati</taxon>
        <taxon>Bacillota</taxon>
        <taxon>Bacilli</taxon>
        <taxon>Bacillales</taxon>
        <taxon>Anoxybacillaceae</taxon>
        <taxon>Anoxybacillus</taxon>
    </lineage>
</organism>
<dbReference type="RefSeq" id="WP_307151860.1">
    <property type="nucleotide sequence ID" value="NZ_JAUSTU010000026.1"/>
</dbReference>
<keyword evidence="2" id="KW-1185">Reference proteome</keyword>
<dbReference type="Proteomes" id="UP001231362">
    <property type="component" value="Unassembled WGS sequence"/>
</dbReference>
<gene>
    <name evidence="1" type="ORF">J2S07_003727</name>
</gene>
<comment type="caution">
    <text evidence="1">The sequence shown here is derived from an EMBL/GenBank/DDBJ whole genome shotgun (WGS) entry which is preliminary data.</text>
</comment>
<evidence type="ECO:0000313" key="2">
    <source>
        <dbReference type="Proteomes" id="UP001231362"/>
    </source>
</evidence>
<protein>
    <submittedName>
        <fullName evidence="1">Uncharacterized protein</fullName>
    </submittedName>
</protein>
<name>A0ABT9V8X2_9BACL</name>
<proteinExistence type="predicted"/>
<reference evidence="1 2" key="1">
    <citation type="submission" date="2023-07" db="EMBL/GenBank/DDBJ databases">
        <title>Genomic Encyclopedia of Type Strains, Phase IV (KMG-IV): sequencing the most valuable type-strain genomes for metagenomic binning, comparative biology and taxonomic classification.</title>
        <authorList>
            <person name="Goeker M."/>
        </authorList>
    </citation>
    <scope>NUCLEOTIDE SEQUENCE [LARGE SCALE GENOMIC DNA]</scope>
    <source>
        <strain evidence="1 2">DSM 23948</strain>
    </source>
</reference>
<sequence>MEEARIEELPKIEYISGFSYLFQLLSHLTSSRELFEHKMHLIMQLSSSQMSGNFSKADMEAMFPHYTKKQLDSIINSLIDGGWLNRQDGTLTYRFSNSGMLFTRFLPFLYKGDELDSMAFQHALKDMLEAAEQMKLGLTSLEFLRNQSIHAIMRSIEEIEAALISKNEARIKDALQKTDKFLGNIGDFIKRFKEINQYKRKNNLDITEEDKNSIQSLLNFELRITSLFEYRKKALLQLASIGNGVFTKEDVDRYLYQASFDTLAKMLEDNHYTPSHTKWIDPDGIITAFEEFLNLKRLRSSRQISPRVYGKYEDPKNIEPSYIEKTMDYLKDSLSEKSNLNLEEFLFQFHSQKEIFMFLASVNYLSNRPSSPFEMHTSINTKTFNRKILKILSEAVIQRRE</sequence>
<accession>A0ABT9V8X2</accession>
<dbReference type="EMBL" id="JAUSTU010000026">
    <property type="protein sequence ID" value="MDQ0157392.1"/>
    <property type="molecule type" value="Genomic_DNA"/>
</dbReference>